<dbReference type="OrthoDB" id="9814618at2"/>
<evidence type="ECO:0000313" key="9">
    <source>
        <dbReference type="Proteomes" id="UP000078070"/>
    </source>
</evidence>
<keyword evidence="4" id="KW-1015">Disulfide bond</keyword>
<dbReference type="GO" id="GO:0015038">
    <property type="term" value="F:glutathione disulfide oxidoreductase activity"/>
    <property type="evidence" value="ECO:0007669"/>
    <property type="project" value="UniProtKB-UniRule"/>
</dbReference>
<sequence>MTDILIYTTAWCPFCIRAKMLLDGKGATYTEINVDKEPAKRAEMMQRSRQRTVPQIFFGENHIGGCDELYALERQGKLDKLLA</sequence>
<keyword evidence="5 6" id="KW-0676">Redox-active center</keyword>
<dbReference type="FunFam" id="3.40.30.10:FF:000018">
    <property type="entry name" value="Glutaredoxin"/>
    <property type="match status" value="1"/>
</dbReference>
<gene>
    <name evidence="8" type="ORF">A8C75_20340</name>
</gene>
<dbReference type="InterPro" id="IPR011767">
    <property type="entry name" value="GLR_AS"/>
</dbReference>
<organism evidence="8 9">
    <name type="scientific">Marinobacterium aestuarii</name>
    <dbReference type="NCBI Taxonomy" id="1821621"/>
    <lineage>
        <taxon>Bacteria</taxon>
        <taxon>Pseudomonadati</taxon>
        <taxon>Pseudomonadota</taxon>
        <taxon>Gammaproteobacteria</taxon>
        <taxon>Oceanospirillales</taxon>
        <taxon>Oceanospirillaceae</taxon>
        <taxon>Marinobacterium</taxon>
    </lineage>
</organism>
<dbReference type="KEGG" id="mars:A8C75_20340"/>
<keyword evidence="9" id="KW-1185">Reference proteome</keyword>
<evidence type="ECO:0000256" key="4">
    <source>
        <dbReference type="ARBA" id="ARBA00023157"/>
    </source>
</evidence>
<dbReference type="InterPro" id="IPR002109">
    <property type="entry name" value="Glutaredoxin"/>
</dbReference>
<dbReference type="GO" id="GO:0005737">
    <property type="term" value="C:cytoplasm"/>
    <property type="evidence" value="ECO:0007669"/>
    <property type="project" value="TreeGrafter"/>
</dbReference>
<dbReference type="CDD" id="cd03418">
    <property type="entry name" value="GRX_GRXb_1_3_like"/>
    <property type="match status" value="1"/>
</dbReference>
<dbReference type="RefSeq" id="WP_067386188.1">
    <property type="nucleotide sequence ID" value="NZ_CP015839.1"/>
</dbReference>
<dbReference type="PROSITE" id="PS51354">
    <property type="entry name" value="GLUTAREDOXIN_2"/>
    <property type="match status" value="1"/>
</dbReference>
<evidence type="ECO:0000259" key="7">
    <source>
        <dbReference type="Pfam" id="PF00462"/>
    </source>
</evidence>
<dbReference type="InterPro" id="IPR011900">
    <property type="entry name" value="GRX_bact"/>
</dbReference>
<dbReference type="STRING" id="1821621.A8C75_20340"/>
<evidence type="ECO:0000256" key="1">
    <source>
        <dbReference type="ARBA" id="ARBA00007787"/>
    </source>
</evidence>
<dbReference type="PANTHER" id="PTHR45694">
    <property type="entry name" value="GLUTAREDOXIN 2"/>
    <property type="match status" value="1"/>
</dbReference>
<evidence type="ECO:0000256" key="2">
    <source>
        <dbReference type="ARBA" id="ARBA00022448"/>
    </source>
</evidence>
<dbReference type="InterPro" id="IPR036249">
    <property type="entry name" value="Thioredoxin-like_sf"/>
</dbReference>
<accession>A0A1A9F4A2</accession>
<comment type="function">
    <text evidence="6">Has a glutathione-disulfide oxidoreductase activity in the presence of NADPH and glutathione reductase. Reduces low molecular weight disulfides and proteins.</text>
</comment>
<name>A0A1A9F4A2_9GAMM</name>
<dbReference type="InterPro" id="IPR014025">
    <property type="entry name" value="Glutaredoxin_subgr"/>
</dbReference>
<comment type="similarity">
    <text evidence="1 6">Belongs to the glutaredoxin family.</text>
</comment>
<keyword evidence="2 6" id="KW-0813">Transport</keyword>
<dbReference type="SUPFAM" id="SSF52833">
    <property type="entry name" value="Thioredoxin-like"/>
    <property type="match status" value="1"/>
</dbReference>
<dbReference type="AlphaFoldDB" id="A0A1A9F4A2"/>
<dbReference type="Pfam" id="PF00462">
    <property type="entry name" value="Glutaredoxin"/>
    <property type="match status" value="1"/>
</dbReference>
<evidence type="ECO:0000256" key="5">
    <source>
        <dbReference type="ARBA" id="ARBA00023284"/>
    </source>
</evidence>
<evidence type="ECO:0000256" key="6">
    <source>
        <dbReference type="RuleBase" id="RU364065"/>
    </source>
</evidence>
<dbReference type="EMBL" id="CP015839">
    <property type="protein sequence ID" value="ANG64589.1"/>
    <property type="molecule type" value="Genomic_DNA"/>
</dbReference>
<keyword evidence="3 6" id="KW-0249">Electron transport</keyword>
<reference evidence="8 9" key="2">
    <citation type="journal article" date="2018" name="Int. J. Syst. Evol. Microbiol.">
        <title>Marinobacterium aestuarii sp. nov., a benzene-degrading marine bacterium isolated from estuary sediment.</title>
        <authorList>
            <person name="Bae S.S."/>
            <person name="Jung J."/>
            <person name="Chung D."/>
            <person name="Baek K."/>
        </authorList>
    </citation>
    <scope>NUCLEOTIDE SEQUENCE [LARGE SCALE GENOMIC DNA]</scope>
    <source>
        <strain evidence="8 9">ST58-10</strain>
    </source>
</reference>
<dbReference type="Gene3D" id="3.40.30.10">
    <property type="entry name" value="Glutaredoxin"/>
    <property type="match status" value="1"/>
</dbReference>
<evidence type="ECO:0000313" key="8">
    <source>
        <dbReference type="EMBL" id="ANG64589.1"/>
    </source>
</evidence>
<keyword evidence="6" id="KW-0963">Cytoplasm</keyword>
<dbReference type="Proteomes" id="UP000078070">
    <property type="component" value="Chromosome"/>
</dbReference>
<dbReference type="GO" id="GO:0045454">
    <property type="term" value="P:cell redox homeostasis"/>
    <property type="evidence" value="ECO:0007669"/>
    <property type="project" value="InterPro"/>
</dbReference>
<dbReference type="PROSITE" id="PS00195">
    <property type="entry name" value="GLUTAREDOXIN_1"/>
    <property type="match status" value="1"/>
</dbReference>
<evidence type="ECO:0000256" key="3">
    <source>
        <dbReference type="ARBA" id="ARBA00022982"/>
    </source>
</evidence>
<dbReference type="NCBIfam" id="TIGR02181">
    <property type="entry name" value="GRX_bact"/>
    <property type="match status" value="1"/>
</dbReference>
<proteinExistence type="inferred from homology"/>
<dbReference type="GO" id="GO:0034599">
    <property type="term" value="P:cellular response to oxidative stress"/>
    <property type="evidence" value="ECO:0007669"/>
    <property type="project" value="TreeGrafter"/>
</dbReference>
<protein>
    <recommendedName>
        <fullName evidence="6">Glutaredoxin</fullName>
    </recommendedName>
</protein>
<dbReference type="PANTHER" id="PTHR45694:SF18">
    <property type="entry name" value="GLUTAREDOXIN-1-RELATED"/>
    <property type="match status" value="1"/>
</dbReference>
<reference evidence="9" key="1">
    <citation type="submission" date="2016-05" db="EMBL/GenBank/DDBJ databases">
        <authorList>
            <person name="Baek K."/>
            <person name="Yang S.-J."/>
        </authorList>
    </citation>
    <scope>NUCLEOTIDE SEQUENCE [LARGE SCALE GENOMIC DNA]</scope>
    <source>
        <strain evidence="9">ST58-10</strain>
    </source>
</reference>
<dbReference type="PRINTS" id="PR00160">
    <property type="entry name" value="GLUTAREDOXIN"/>
</dbReference>
<feature type="domain" description="Glutaredoxin" evidence="7">
    <location>
        <begin position="4"/>
        <end position="63"/>
    </location>
</feature>